<dbReference type="Gene3D" id="3.40.50.300">
    <property type="entry name" value="P-loop containing nucleotide triphosphate hydrolases"/>
    <property type="match status" value="1"/>
</dbReference>
<accession>A0A662Z5Y7</accession>
<dbReference type="OrthoDB" id="784829at2"/>
<keyword evidence="3" id="KW-1185">Reference proteome</keyword>
<proteinExistence type="predicted"/>
<dbReference type="RefSeq" id="WP_074838021.1">
    <property type="nucleotide sequence ID" value="NZ_CP047056.1"/>
</dbReference>
<dbReference type="Proteomes" id="UP000243374">
    <property type="component" value="Unassembled WGS sequence"/>
</dbReference>
<evidence type="ECO:0000313" key="2">
    <source>
        <dbReference type="EMBL" id="SFJ74810.1"/>
    </source>
</evidence>
<dbReference type="InterPro" id="IPR038724">
    <property type="entry name" value="RepA"/>
</dbReference>
<dbReference type="InterPro" id="IPR027417">
    <property type="entry name" value="P-loop_NTPase"/>
</dbReference>
<sequence length="706" mass="79996">MNETDDLKDALYSIDPKSLDYQRWVEVGMALKHGGYDCSLWDDWSKNDSRYTPRGCANKWRTFKGNSSVVTIKSIFKMAREAGWVPEGYKGHALDWEDEITQDEPYSPNNEVSVDKTEAKSFELPHNYDHMTGVQQLKVYLETLFKPDEYVGIVTESFQREDGKWTPANRGDYSRTAGKLIKSLEKYPNDLGATTGDWNQEAGAWIRFNPCDGQGVRDVNATAYRFTLIESDEVSIEAQYKAYVEWNLPIAALVFSGTKSLHAIVKIDAQNENEYAQRVSFLYNFLENHGFSVDTQNKNVMRLSRLPGATRNSNTQKLLATNIGAENWSVWRNSIEEIPEEKLPPITSLAEKFLNPDPLPEPLIEEVLREGHKMIIAGPSKAGKSFALMELCVCLAEGGKWLGRFQCKQCKVLYVNLEIDAPSATQRFRKIYETLGYSTDPAENPNIHNIITWDLRGHALPLDKLSKPIINQASMVNGIKAIVIDPIYKVITGDENSAADMSAFCNYFDQIGAQTGACTIYCHHHSKGAQGSKKSIDRASGSGVLTRDPDAILDFSEIDLTQLEGKEIAWGAEIDEDRSAWRITGSLREFRTFKPLNVWFEYPIHRVDTKGELDACFLEGDARSNLKQYANPSSAEDRRKELWNAYYELDHDEGVSVSQLSEQTGRTRKTVAKWLGEFPKQFTNYCGKWFTAEDLGRYLHDTKELD</sequence>
<dbReference type="CDD" id="cd01125">
    <property type="entry name" value="RepA_RSF1010_like"/>
    <property type="match status" value="1"/>
</dbReference>
<dbReference type="GO" id="GO:0016817">
    <property type="term" value="F:hydrolase activity, acting on acid anhydrides"/>
    <property type="evidence" value="ECO:0007669"/>
    <property type="project" value="InterPro"/>
</dbReference>
<dbReference type="InterPro" id="IPR014819">
    <property type="entry name" value="PriCT_2"/>
</dbReference>
<feature type="domain" description="Primase C-terminal 2" evidence="1">
    <location>
        <begin position="8"/>
        <end position="79"/>
    </location>
</feature>
<dbReference type="SUPFAM" id="SSF52540">
    <property type="entry name" value="P-loop containing nucleoside triphosphate hydrolases"/>
    <property type="match status" value="1"/>
</dbReference>
<evidence type="ECO:0000313" key="3">
    <source>
        <dbReference type="Proteomes" id="UP000243374"/>
    </source>
</evidence>
<evidence type="ECO:0000259" key="1">
    <source>
        <dbReference type="Pfam" id="PF08707"/>
    </source>
</evidence>
<name>A0A662Z5Y7_9GAMM</name>
<dbReference type="Pfam" id="PF13481">
    <property type="entry name" value="AAA_25"/>
    <property type="match status" value="1"/>
</dbReference>
<dbReference type="Pfam" id="PF08707">
    <property type="entry name" value="PriCT_2"/>
    <property type="match status" value="1"/>
</dbReference>
<dbReference type="EMBL" id="FOSF01000001">
    <property type="protein sequence ID" value="SFJ74810.1"/>
    <property type="molecule type" value="Genomic_DNA"/>
</dbReference>
<gene>
    <name evidence="2" type="ORF">SAMN04487865_1001142</name>
</gene>
<reference evidence="2 3" key="1">
    <citation type="submission" date="2016-10" db="EMBL/GenBank/DDBJ databases">
        <authorList>
            <person name="Varghese N."/>
            <person name="Submissions S."/>
        </authorList>
    </citation>
    <scope>NUCLEOTIDE SEQUENCE [LARGE SCALE GENOMIC DNA]</scope>
    <source>
        <strain evidence="2 3">22B</strain>
    </source>
</reference>
<protein>
    <recommendedName>
        <fullName evidence="1">Primase C-terminal 2 domain-containing protein</fullName>
    </recommendedName>
</protein>
<organism evidence="2 3">
    <name type="scientific">Succinivibrio dextrinosolvens</name>
    <dbReference type="NCBI Taxonomy" id="83771"/>
    <lineage>
        <taxon>Bacteria</taxon>
        <taxon>Pseudomonadati</taxon>
        <taxon>Pseudomonadota</taxon>
        <taxon>Gammaproteobacteria</taxon>
        <taxon>Aeromonadales</taxon>
        <taxon>Succinivibrionaceae</taxon>
        <taxon>Succinivibrio</taxon>
    </lineage>
</organism>
<dbReference type="AlphaFoldDB" id="A0A662Z5Y7"/>